<evidence type="ECO:0000313" key="1">
    <source>
        <dbReference type="EMBL" id="KKM56277.1"/>
    </source>
</evidence>
<comment type="caution">
    <text evidence="1">The sequence shown here is derived from an EMBL/GenBank/DDBJ whole genome shotgun (WGS) entry which is preliminary data.</text>
</comment>
<sequence>MKLSIHKYDTSGTTIFQSGNPTIRIAATNKYLLELWTKKGDIIVDTGDCWEEMEQSKKRWILKKIPGYCKTKFHVVKETTTRTFEC</sequence>
<protein>
    <submittedName>
        <fullName evidence="1">Uncharacterized protein</fullName>
    </submittedName>
</protein>
<gene>
    <name evidence="1" type="ORF">LCGC14_1551800</name>
</gene>
<accession>A0A0F9L637</accession>
<dbReference type="AlphaFoldDB" id="A0A0F9L637"/>
<proteinExistence type="predicted"/>
<reference evidence="1" key="1">
    <citation type="journal article" date="2015" name="Nature">
        <title>Complex archaea that bridge the gap between prokaryotes and eukaryotes.</title>
        <authorList>
            <person name="Spang A."/>
            <person name="Saw J.H."/>
            <person name="Jorgensen S.L."/>
            <person name="Zaremba-Niedzwiedzka K."/>
            <person name="Martijn J."/>
            <person name="Lind A.E."/>
            <person name="van Eijk R."/>
            <person name="Schleper C."/>
            <person name="Guy L."/>
            <person name="Ettema T.J."/>
        </authorList>
    </citation>
    <scope>NUCLEOTIDE SEQUENCE</scope>
</reference>
<organism evidence="1">
    <name type="scientific">marine sediment metagenome</name>
    <dbReference type="NCBI Taxonomy" id="412755"/>
    <lineage>
        <taxon>unclassified sequences</taxon>
        <taxon>metagenomes</taxon>
        <taxon>ecological metagenomes</taxon>
    </lineage>
</organism>
<dbReference type="EMBL" id="LAZR01011871">
    <property type="protein sequence ID" value="KKM56277.1"/>
    <property type="molecule type" value="Genomic_DNA"/>
</dbReference>
<name>A0A0F9L637_9ZZZZ</name>